<name>A0ABD2IJ39_HETSC</name>
<evidence type="ECO:0008006" key="3">
    <source>
        <dbReference type="Google" id="ProtNLM"/>
    </source>
</evidence>
<dbReference type="InterPro" id="IPR012677">
    <property type="entry name" value="Nucleotide-bd_a/b_plait_sf"/>
</dbReference>
<keyword evidence="2" id="KW-1185">Reference proteome</keyword>
<evidence type="ECO:0000313" key="2">
    <source>
        <dbReference type="Proteomes" id="UP001620645"/>
    </source>
</evidence>
<comment type="caution">
    <text evidence="1">The sequence shown here is derived from an EMBL/GenBank/DDBJ whole genome shotgun (WGS) entry which is preliminary data.</text>
</comment>
<protein>
    <recommendedName>
        <fullName evidence="3">RRM domain-containing protein</fullName>
    </recommendedName>
</protein>
<sequence>MRGSLNTVRNALGSEVEDAKLSNMSVSAPNNEPRQLSFLERYREDPNSNSCIRLENVPKMVYAEQLAEFLGVQFDAPYENIARMQNGVLYIHLPNEAMATKAAIRNMNILNGHQIAITQLKRAEMADAIRQNMIIIREMYRDSVVARGFPLNEVVALFRRINLNEQMAVGGFFWSHNLITDDVAPDVRAQLVAKVRGLERRLRHHELFGIGLILAVAAKCVFDAFKE</sequence>
<proteinExistence type="predicted"/>
<reference evidence="1 2" key="1">
    <citation type="submission" date="2024-10" db="EMBL/GenBank/DDBJ databases">
        <authorList>
            <person name="Kim D."/>
        </authorList>
    </citation>
    <scope>NUCLEOTIDE SEQUENCE [LARGE SCALE GENOMIC DNA]</scope>
    <source>
        <strain evidence="1">Taebaek</strain>
    </source>
</reference>
<dbReference type="Gene3D" id="3.30.70.330">
    <property type="match status" value="1"/>
</dbReference>
<dbReference type="Proteomes" id="UP001620645">
    <property type="component" value="Unassembled WGS sequence"/>
</dbReference>
<evidence type="ECO:0000313" key="1">
    <source>
        <dbReference type="EMBL" id="KAL3077265.1"/>
    </source>
</evidence>
<dbReference type="EMBL" id="JBICCN010000327">
    <property type="protein sequence ID" value="KAL3077265.1"/>
    <property type="molecule type" value="Genomic_DNA"/>
</dbReference>
<accession>A0ABD2IJ39</accession>
<dbReference type="AlphaFoldDB" id="A0ABD2IJ39"/>
<gene>
    <name evidence="1" type="ORF">niasHS_013254</name>
</gene>
<organism evidence="1 2">
    <name type="scientific">Heterodera schachtii</name>
    <name type="common">Sugarbeet cyst nematode worm</name>
    <name type="synonym">Tylenchus schachtii</name>
    <dbReference type="NCBI Taxonomy" id="97005"/>
    <lineage>
        <taxon>Eukaryota</taxon>
        <taxon>Metazoa</taxon>
        <taxon>Ecdysozoa</taxon>
        <taxon>Nematoda</taxon>
        <taxon>Chromadorea</taxon>
        <taxon>Rhabditida</taxon>
        <taxon>Tylenchina</taxon>
        <taxon>Tylenchomorpha</taxon>
        <taxon>Tylenchoidea</taxon>
        <taxon>Heteroderidae</taxon>
        <taxon>Heteroderinae</taxon>
        <taxon>Heterodera</taxon>
    </lineage>
</organism>